<reference evidence="1" key="1">
    <citation type="journal article" date="2020" name="Stud. Mycol.">
        <title>101 Dothideomycetes genomes: a test case for predicting lifestyles and emergence of pathogens.</title>
        <authorList>
            <person name="Haridas S."/>
            <person name="Albert R."/>
            <person name="Binder M."/>
            <person name="Bloem J."/>
            <person name="Labutti K."/>
            <person name="Salamov A."/>
            <person name="Andreopoulos B."/>
            <person name="Baker S."/>
            <person name="Barry K."/>
            <person name="Bills G."/>
            <person name="Bluhm B."/>
            <person name="Cannon C."/>
            <person name="Castanera R."/>
            <person name="Culley D."/>
            <person name="Daum C."/>
            <person name="Ezra D."/>
            <person name="Gonzalez J."/>
            <person name="Henrissat B."/>
            <person name="Kuo A."/>
            <person name="Liang C."/>
            <person name="Lipzen A."/>
            <person name="Lutzoni F."/>
            <person name="Magnuson J."/>
            <person name="Mondo S."/>
            <person name="Nolan M."/>
            <person name="Ohm R."/>
            <person name="Pangilinan J."/>
            <person name="Park H.-J."/>
            <person name="Ramirez L."/>
            <person name="Alfaro M."/>
            <person name="Sun H."/>
            <person name="Tritt A."/>
            <person name="Yoshinaga Y."/>
            <person name="Zwiers L.-H."/>
            <person name="Turgeon B."/>
            <person name="Goodwin S."/>
            <person name="Spatafora J."/>
            <person name="Crous P."/>
            <person name="Grigoriev I."/>
        </authorList>
    </citation>
    <scope>NUCLEOTIDE SEQUENCE</scope>
    <source>
        <strain evidence="1">CBS 262.69</strain>
    </source>
</reference>
<organism evidence="1 2">
    <name type="scientific">Trichodelitschia bisporula</name>
    <dbReference type="NCBI Taxonomy" id="703511"/>
    <lineage>
        <taxon>Eukaryota</taxon>
        <taxon>Fungi</taxon>
        <taxon>Dikarya</taxon>
        <taxon>Ascomycota</taxon>
        <taxon>Pezizomycotina</taxon>
        <taxon>Dothideomycetes</taxon>
        <taxon>Dothideomycetes incertae sedis</taxon>
        <taxon>Phaeotrichales</taxon>
        <taxon>Phaeotrichaceae</taxon>
        <taxon>Trichodelitschia</taxon>
    </lineage>
</organism>
<dbReference type="EMBL" id="ML996699">
    <property type="protein sequence ID" value="KAF2398739.1"/>
    <property type="molecule type" value="Genomic_DNA"/>
</dbReference>
<sequence>MFGPVSFSLTNRQAQPIRAQELGLTLKGSSARVCKASIIKEFNQHLHTKATL</sequence>
<dbReference type="Proteomes" id="UP000799640">
    <property type="component" value="Unassembled WGS sequence"/>
</dbReference>
<proteinExistence type="predicted"/>
<accession>A0A6G1HSC8</accession>
<name>A0A6G1HSC8_9PEZI</name>
<gene>
    <name evidence="1" type="ORF">EJ06DRAFT_531830</name>
</gene>
<dbReference type="AlphaFoldDB" id="A0A6G1HSC8"/>
<evidence type="ECO:0000313" key="2">
    <source>
        <dbReference type="Proteomes" id="UP000799640"/>
    </source>
</evidence>
<keyword evidence="2" id="KW-1185">Reference proteome</keyword>
<protein>
    <submittedName>
        <fullName evidence="1">Uncharacterized protein</fullName>
    </submittedName>
</protein>
<evidence type="ECO:0000313" key="1">
    <source>
        <dbReference type="EMBL" id="KAF2398739.1"/>
    </source>
</evidence>